<dbReference type="InterPro" id="IPR004629">
    <property type="entry name" value="WecG_TagA_CpsF"/>
</dbReference>
<evidence type="ECO:0000256" key="2">
    <source>
        <dbReference type="ARBA" id="ARBA00022679"/>
    </source>
</evidence>
<evidence type="ECO:0000313" key="4">
    <source>
        <dbReference type="Proteomes" id="UP000525652"/>
    </source>
</evidence>
<reference evidence="3 4" key="1">
    <citation type="submission" date="2020-07" db="EMBL/GenBank/DDBJ databases">
        <authorList>
            <person name="Feng X."/>
        </authorList>
    </citation>
    <scope>NUCLEOTIDE SEQUENCE [LARGE SCALE GENOMIC DNA]</scope>
    <source>
        <strain evidence="3 4">JCM14086</strain>
    </source>
</reference>
<keyword evidence="2 3" id="KW-0808">Transferase</keyword>
<sequence>MSTLSPSTSSSFTSTEVVDTPIANLDYDGSVAQITEWARNHESRYIGVCNVHSVISSRWTPKLREALTHSDFNTADGMPIVWMQKLLGYKDASRVYGPTLMLHTLAAAERQGLKVAFYGGHEDRLPILLEKLKEKFPELKIVEAISPPFRAITAEEDEEYTRRLVESEAQILWVGIGCPKQEDWMRQHRGRIPAVMLGVGAAFDFHAGAVAQAPSYLQKIGMEWAYRLYREPKRLFKRYLTTNPIFIYKATLQLIRHYCSFSAKRQNTAH</sequence>
<proteinExistence type="predicted"/>
<name>A0A7X1E5M8_9BACT</name>
<dbReference type="NCBIfam" id="TIGR00696">
    <property type="entry name" value="wecG_tagA_cpsF"/>
    <property type="match status" value="1"/>
</dbReference>
<accession>A0A7X1E5M8</accession>
<comment type="caution">
    <text evidence="3">The sequence shown here is derived from an EMBL/GenBank/DDBJ whole genome shotgun (WGS) entry which is preliminary data.</text>
</comment>
<dbReference type="RefSeq" id="WP_185693968.1">
    <property type="nucleotide sequence ID" value="NZ_JACHVA010000126.1"/>
</dbReference>
<evidence type="ECO:0000256" key="1">
    <source>
        <dbReference type="ARBA" id="ARBA00022676"/>
    </source>
</evidence>
<dbReference type="CDD" id="cd06533">
    <property type="entry name" value="Glyco_transf_WecG_TagA"/>
    <property type="match status" value="1"/>
</dbReference>
<dbReference type="PANTHER" id="PTHR34136:SF1">
    <property type="entry name" value="UDP-N-ACETYL-D-MANNOSAMINURONIC ACID TRANSFERASE"/>
    <property type="match status" value="1"/>
</dbReference>
<dbReference type="EMBL" id="JACHVA010000126">
    <property type="protein sequence ID" value="MBC2603336.1"/>
    <property type="molecule type" value="Genomic_DNA"/>
</dbReference>
<dbReference type="GO" id="GO:0016758">
    <property type="term" value="F:hexosyltransferase activity"/>
    <property type="evidence" value="ECO:0007669"/>
    <property type="project" value="TreeGrafter"/>
</dbReference>
<evidence type="ECO:0000313" key="3">
    <source>
        <dbReference type="EMBL" id="MBC2603336.1"/>
    </source>
</evidence>
<keyword evidence="1" id="KW-0328">Glycosyltransferase</keyword>
<dbReference type="AlphaFoldDB" id="A0A7X1E5M8"/>
<organism evidence="3 4">
    <name type="scientific">Puniceicoccus vermicola</name>
    <dbReference type="NCBI Taxonomy" id="388746"/>
    <lineage>
        <taxon>Bacteria</taxon>
        <taxon>Pseudomonadati</taxon>
        <taxon>Verrucomicrobiota</taxon>
        <taxon>Opitutia</taxon>
        <taxon>Puniceicoccales</taxon>
        <taxon>Puniceicoccaceae</taxon>
        <taxon>Puniceicoccus</taxon>
    </lineage>
</organism>
<protein>
    <submittedName>
        <fullName evidence="3">WecB/TagA/CpsF family glycosyltransferase</fullName>
    </submittedName>
</protein>
<dbReference type="Proteomes" id="UP000525652">
    <property type="component" value="Unassembled WGS sequence"/>
</dbReference>
<dbReference type="PANTHER" id="PTHR34136">
    <property type="match status" value="1"/>
</dbReference>
<keyword evidence="4" id="KW-1185">Reference proteome</keyword>
<dbReference type="Pfam" id="PF03808">
    <property type="entry name" value="Glyco_tran_WecG"/>
    <property type="match status" value="1"/>
</dbReference>
<gene>
    <name evidence="3" type="ORF">H5P30_16255</name>
</gene>